<reference evidence="2 3" key="1">
    <citation type="submission" date="2018-04" db="EMBL/GenBank/DDBJ databases">
        <title>The genome of golden apple snail Pomacea canaliculata provides insight into stress tolerance and invasive adaptation.</title>
        <authorList>
            <person name="Liu C."/>
            <person name="Liu B."/>
            <person name="Ren Y."/>
            <person name="Zhang Y."/>
            <person name="Wang H."/>
            <person name="Li S."/>
            <person name="Jiang F."/>
            <person name="Yin L."/>
            <person name="Zhang G."/>
            <person name="Qian W."/>
            <person name="Fan W."/>
        </authorList>
    </citation>
    <scope>NUCLEOTIDE SEQUENCE [LARGE SCALE GENOMIC DNA]</scope>
    <source>
        <strain evidence="2">SZHN2017</strain>
        <tissue evidence="2">Muscle</tissue>
    </source>
</reference>
<dbReference type="Proteomes" id="UP000245119">
    <property type="component" value="Linkage Group LG3"/>
</dbReference>
<evidence type="ECO:0000256" key="1">
    <source>
        <dbReference type="SAM" id="MobiDB-lite"/>
    </source>
</evidence>
<keyword evidence="3" id="KW-1185">Reference proteome</keyword>
<dbReference type="EMBL" id="PZQS01000003">
    <property type="protein sequence ID" value="PVD35242.1"/>
    <property type="molecule type" value="Genomic_DNA"/>
</dbReference>
<proteinExistence type="predicted"/>
<name>A0A2T7PP93_POMCA</name>
<dbReference type="OrthoDB" id="10032693at2759"/>
<organism evidence="2 3">
    <name type="scientific">Pomacea canaliculata</name>
    <name type="common">Golden apple snail</name>
    <dbReference type="NCBI Taxonomy" id="400727"/>
    <lineage>
        <taxon>Eukaryota</taxon>
        <taxon>Metazoa</taxon>
        <taxon>Spiralia</taxon>
        <taxon>Lophotrochozoa</taxon>
        <taxon>Mollusca</taxon>
        <taxon>Gastropoda</taxon>
        <taxon>Caenogastropoda</taxon>
        <taxon>Architaenioglossa</taxon>
        <taxon>Ampullarioidea</taxon>
        <taxon>Ampullariidae</taxon>
        <taxon>Pomacea</taxon>
    </lineage>
</organism>
<evidence type="ECO:0000313" key="2">
    <source>
        <dbReference type="EMBL" id="PVD35242.1"/>
    </source>
</evidence>
<accession>A0A2T7PP93</accession>
<sequence length="490" mass="54156">MPLVQETVVQTSLEVTSNSYSAKELFDANDNSTSQVFITASHITDDTSSVFDVKAATSACGSVKEVKDGVGMFNADKRLQKQQRVHMSAGASRLQKEQAPETRNVNSRNTSHTEQESLSETVFQQAMNLMCSRCVSAPKGWDGSLINMAQVPYGPQVPQYFFVNQHLPMPTPPLKVWSGYNGNIYFEPMTIKRVVTAGSCGHDTEVENKSRGFALQRHATHRSSERRHQTADSNALRPLSWVKEKKSGKSRNTQAASGPRKNSAKGIPTGAAGHHSVVLDKLVVMNPNNTFMQEELNLIESQKSTGSLAIYLHQKASTGDDSSNKGGGGGSKAARKAMKSANFDRICKGSVAVQLRRKNSIDMMESGEAKRRSDGNEKLELSSVPLQRRLMIVGDRFSPPSAMSPLLRTQTQFSLSSNRLTMNSPDPYSVFEHLPHLEQVRMSLRHMDSHGEDFYASRLNTPYSAHRRLTAVDDLKPFIKYSPDVKASFQ</sequence>
<feature type="compositionally biased region" description="Polar residues" evidence="1">
    <location>
        <begin position="101"/>
        <end position="117"/>
    </location>
</feature>
<comment type="caution">
    <text evidence="2">The sequence shown here is derived from an EMBL/GenBank/DDBJ whole genome shotgun (WGS) entry which is preliminary data.</text>
</comment>
<feature type="region of interest" description="Disordered" evidence="1">
    <location>
        <begin position="211"/>
        <end position="271"/>
    </location>
</feature>
<protein>
    <submittedName>
        <fullName evidence="2">Uncharacterized protein</fullName>
    </submittedName>
</protein>
<evidence type="ECO:0000313" key="3">
    <source>
        <dbReference type="Proteomes" id="UP000245119"/>
    </source>
</evidence>
<dbReference type="AlphaFoldDB" id="A0A2T7PP93"/>
<gene>
    <name evidence="2" type="ORF">C0Q70_06523</name>
</gene>
<feature type="region of interest" description="Disordered" evidence="1">
    <location>
        <begin position="82"/>
        <end position="117"/>
    </location>
</feature>